<dbReference type="EMBL" id="CAJVPM010021284">
    <property type="protein sequence ID" value="CAG8639408.1"/>
    <property type="molecule type" value="Genomic_DNA"/>
</dbReference>
<keyword evidence="2" id="KW-1185">Reference proteome</keyword>
<evidence type="ECO:0000313" key="1">
    <source>
        <dbReference type="EMBL" id="CAG8639408.1"/>
    </source>
</evidence>
<gene>
    <name evidence="1" type="ORF">SCALOS_LOCUS8268</name>
</gene>
<dbReference type="Proteomes" id="UP000789860">
    <property type="component" value="Unassembled WGS sequence"/>
</dbReference>
<reference evidence="1" key="1">
    <citation type="submission" date="2021-06" db="EMBL/GenBank/DDBJ databases">
        <authorList>
            <person name="Kallberg Y."/>
            <person name="Tangrot J."/>
            <person name="Rosling A."/>
        </authorList>
    </citation>
    <scope>NUCLEOTIDE SEQUENCE</scope>
    <source>
        <strain evidence="1">AU212A</strain>
    </source>
</reference>
<proteinExistence type="predicted"/>
<evidence type="ECO:0000313" key="2">
    <source>
        <dbReference type="Proteomes" id="UP000789860"/>
    </source>
</evidence>
<feature type="non-terminal residue" evidence="1">
    <location>
        <position position="1"/>
    </location>
</feature>
<organism evidence="1 2">
    <name type="scientific">Scutellospora calospora</name>
    <dbReference type="NCBI Taxonomy" id="85575"/>
    <lineage>
        <taxon>Eukaryota</taxon>
        <taxon>Fungi</taxon>
        <taxon>Fungi incertae sedis</taxon>
        <taxon>Mucoromycota</taxon>
        <taxon>Glomeromycotina</taxon>
        <taxon>Glomeromycetes</taxon>
        <taxon>Diversisporales</taxon>
        <taxon>Gigasporaceae</taxon>
        <taxon>Scutellospora</taxon>
    </lineage>
</organism>
<feature type="non-terminal residue" evidence="1">
    <location>
        <position position="55"/>
    </location>
</feature>
<accession>A0ACA9N7D3</accession>
<comment type="caution">
    <text evidence="1">The sequence shown here is derived from an EMBL/GenBank/DDBJ whole genome shotgun (WGS) entry which is preliminary data.</text>
</comment>
<protein>
    <submittedName>
        <fullName evidence="1">4351_t:CDS:1</fullName>
    </submittedName>
</protein>
<name>A0ACA9N7D3_9GLOM</name>
<sequence>CNWYIRKHSTLGAAQVKPEYVTSNRANLCRNYLLKCSNFKEYATPKQVEHILSLP</sequence>